<dbReference type="EMBL" id="CP009920">
    <property type="protein sequence ID" value="AJI21026.1"/>
    <property type="molecule type" value="Genomic_DNA"/>
</dbReference>
<dbReference type="AlphaFoldDB" id="A0A0B6ABW5"/>
<evidence type="ECO:0000256" key="1">
    <source>
        <dbReference type="HAMAP-Rule" id="MF_00691"/>
    </source>
</evidence>
<dbReference type="RefSeq" id="WP_034654001.1">
    <property type="nucleotide sequence ID" value="NZ_BCVB01000007.1"/>
</dbReference>
<dbReference type="InterPro" id="IPR005501">
    <property type="entry name" value="LamB/YcsF/PxpA-like"/>
</dbReference>
<dbReference type="GeneID" id="93641314"/>
<reference evidence="2 3" key="1">
    <citation type="journal article" date="2015" name="Genome Announc.">
        <title>Complete genome sequences for 35 biothreat assay-relevant bacillus species.</title>
        <authorList>
            <person name="Johnson S.L."/>
            <person name="Daligault H.E."/>
            <person name="Davenport K.W."/>
            <person name="Jaissle J."/>
            <person name="Frey K.G."/>
            <person name="Ladner J.T."/>
            <person name="Broomall S.M."/>
            <person name="Bishop-Lilly K.A."/>
            <person name="Bruce D.C."/>
            <person name="Gibbons H.S."/>
            <person name="Coyne S.R."/>
            <person name="Lo C.C."/>
            <person name="Meincke L."/>
            <person name="Munk A.C."/>
            <person name="Koroleva G.I."/>
            <person name="Rosenzweig C.N."/>
            <person name="Palacios G.F."/>
            <person name="Redden C.L."/>
            <person name="Minogue T.D."/>
            <person name="Chain P.S."/>
        </authorList>
    </citation>
    <scope>NUCLEOTIDE SEQUENCE [LARGE SCALE GENOMIC DNA]</scope>
    <source>
        <strain evidence="3">ATCC 14581 / DSM 32 / JCM 2506 / NBRC 15308 / NCIMB 9376 / NCTC 10342 / NRRL B-14308 / VKM B-512</strain>
    </source>
</reference>
<sequence>MATVDLNCDLGESFGNYRLGNDKEILRYVTSANIACGFHAGDPSVMRETVKLALSENVAIGAHPGLQDLAGFGRRYMKITPREAYDLMVYQMGALSAFIRAEGGALHHVKPHGALYNMAAGDRDIAKAIAEAVYNVSEEAILYGLAGSELIKAGNEIGLRMSQEVFADRTYQQNGMLTPRNVENAVIQDEEAAISQVIKMVKEKKVFTVQNEEIPIQADTVCIHGDGAHAVEFAKAICDKLKEEQIIIQPQ</sequence>
<comment type="subunit">
    <text evidence="1">Forms a complex composed of PxpA, PxpB and PxpC.</text>
</comment>
<dbReference type="PANTHER" id="PTHR30292">
    <property type="entry name" value="UNCHARACTERIZED PROTEIN YBGL-RELATED"/>
    <property type="match status" value="1"/>
</dbReference>
<proteinExistence type="inferred from homology"/>
<dbReference type="Pfam" id="PF03746">
    <property type="entry name" value="LamB_YcsF"/>
    <property type="match status" value="1"/>
</dbReference>
<evidence type="ECO:0000313" key="2">
    <source>
        <dbReference type="EMBL" id="AJI21026.1"/>
    </source>
</evidence>
<dbReference type="PANTHER" id="PTHR30292:SF0">
    <property type="entry name" value="5-OXOPROLINASE SUBUNIT A"/>
    <property type="match status" value="1"/>
</dbReference>
<evidence type="ECO:0000313" key="3">
    <source>
        <dbReference type="Proteomes" id="UP000031829"/>
    </source>
</evidence>
<comment type="similarity">
    <text evidence="1">Belongs to the LamB/PxpA family.</text>
</comment>
<dbReference type="NCBIfam" id="NF003814">
    <property type="entry name" value="PRK05406.1-3"/>
    <property type="match status" value="1"/>
</dbReference>
<dbReference type="GO" id="GO:0005975">
    <property type="term" value="P:carbohydrate metabolic process"/>
    <property type="evidence" value="ECO:0007669"/>
    <property type="project" value="InterPro"/>
</dbReference>
<dbReference type="NCBIfam" id="NF003816">
    <property type="entry name" value="PRK05406.1-5"/>
    <property type="match status" value="1"/>
</dbReference>
<dbReference type="EC" id="3.5.2.9" evidence="1"/>
<dbReference type="GO" id="GO:0005524">
    <property type="term" value="F:ATP binding"/>
    <property type="evidence" value="ECO:0007669"/>
    <property type="project" value="UniProtKB-UniRule"/>
</dbReference>
<keyword evidence="1" id="KW-0378">Hydrolase</keyword>
<name>A0A0B6ABW5_PRIM2</name>
<comment type="function">
    <text evidence="1">Catalyzes the cleavage of 5-oxoproline to form L-glutamate coupled to the hydrolysis of ATP to ADP and inorganic phosphate.</text>
</comment>
<comment type="catalytic activity">
    <reaction evidence="1">
        <text>5-oxo-L-proline + ATP + 2 H2O = L-glutamate + ADP + phosphate + H(+)</text>
        <dbReference type="Rhea" id="RHEA:10348"/>
        <dbReference type="ChEBI" id="CHEBI:15377"/>
        <dbReference type="ChEBI" id="CHEBI:15378"/>
        <dbReference type="ChEBI" id="CHEBI:29985"/>
        <dbReference type="ChEBI" id="CHEBI:30616"/>
        <dbReference type="ChEBI" id="CHEBI:43474"/>
        <dbReference type="ChEBI" id="CHEBI:58402"/>
        <dbReference type="ChEBI" id="CHEBI:456216"/>
        <dbReference type="EC" id="3.5.2.9"/>
    </reaction>
</comment>
<dbReference type="Proteomes" id="UP000031829">
    <property type="component" value="Chromosome"/>
</dbReference>
<dbReference type="GO" id="GO:0017168">
    <property type="term" value="F:5-oxoprolinase (ATP-hydrolyzing) activity"/>
    <property type="evidence" value="ECO:0007669"/>
    <property type="project" value="UniProtKB-UniRule"/>
</dbReference>
<dbReference type="KEGG" id="bmeg:BG04_3253"/>
<dbReference type="HAMAP" id="MF_00691">
    <property type="entry name" value="PxpA"/>
    <property type="match status" value="1"/>
</dbReference>
<protein>
    <recommendedName>
        <fullName evidence="1">5-oxoprolinase subunit A</fullName>
        <shortName evidence="1">5-OPase subunit A</shortName>
        <ecNumber evidence="1">3.5.2.9</ecNumber>
    </recommendedName>
    <alternativeName>
        <fullName evidence="1">5-oxoprolinase (ATP-hydrolyzing) subunit A</fullName>
    </alternativeName>
</protein>
<accession>A0A0B6ABW5</accession>
<gene>
    <name evidence="1" type="primary">pxpA</name>
    <name evidence="2" type="ORF">BG04_3253</name>
</gene>
<dbReference type="HOGENOM" id="CLU_069535_0_0_9"/>
<dbReference type="SUPFAM" id="SSF88713">
    <property type="entry name" value="Glycoside hydrolase/deacetylase"/>
    <property type="match status" value="1"/>
</dbReference>
<organism evidence="2 3">
    <name type="scientific">Priestia megaterium (strain ATCC 14581 / DSM 32 / CCUG 1817 / JCM 2506 / NBRC 15308 / NCIMB 9376 / NCTC 10342 / NRRL B-14308 / VKM B-512 / Ford 19)</name>
    <name type="common">Bacillus megaterium</name>
    <dbReference type="NCBI Taxonomy" id="1348623"/>
    <lineage>
        <taxon>Bacteria</taxon>
        <taxon>Bacillati</taxon>
        <taxon>Bacillota</taxon>
        <taxon>Bacilli</taxon>
        <taxon>Bacillales</taxon>
        <taxon>Bacillaceae</taxon>
        <taxon>Priestia</taxon>
    </lineage>
</organism>
<dbReference type="CDD" id="cd10787">
    <property type="entry name" value="LamB_YcsF_like"/>
    <property type="match status" value="1"/>
</dbReference>
<dbReference type="InterPro" id="IPR011330">
    <property type="entry name" value="Glyco_hydro/deAcase_b/a-brl"/>
</dbReference>
<keyword evidence="1" id="KW-0547">Nucleotide-binding</keyword>
<keyword evidence="1" id="KW-0067">ATP-binding</keyword>
<dbReference type="Gene3D" id="3.20.20.370">
    <property type="entry name" value="Glycoside hydrolase/deacetylase"/>
    <property type="match status" value="1"/>
</dbReference>